<keyword evidence="1" id="KW-0732">Signal</keyword>
<evidence type="ECO:0000313" key="2">
    <source>
        <dbReference type="EMBL" id="GBF04870.1"/>
    </source>
</evidence>
<evidence type="ECO:0000256" key="1">
    <source>
        <dbReference type="SAM" id="SignalP"/>
    </source>
</evidence>
<proteinExistence type="predicted"/>
<gene>
    <name evidence="2" type="ORF">DAERI_030036</name>
</gene>
<feature type="signal peptide" evidence="1">
    <location>
        <begin position="1"/>
        <end position="19"/>
    </location>
</feature>
<feature type="chain" id="PRO_5014351949" description="Lipoprotein" evidence="1">
    <location>
        <begin position="20"/>
        <end position="167"/>
    </location>
</feature>
<dbReference type="PROSITE" id="PS51257">
    <property type="entry name" value="PROKAR_LIPOPROTEIN"/>
    <property type="match status" value="1"/>
</dbReference>
<comment type="caution">
    <text evidence="2">The sequence shown here is derived from an EMBL/GenBank/DDBJ whole genome shotgun (WGS) entry which is preliminary data.</text>
</comment>
<name>A0A2I9D3Q2_9DEIO</name>
<evidence type="ECO:0008006" key="4">
    <source>
        <dbReference type="Google" id="ProtNLM"/>
    </source>
</evidence>
<evidence type="ECO:0000313" key="3">
    <source>
        <dbReference type="Proteomes" id="UP000236569"/>
    </source>
</evidence>
<dbReference type="Proteomes" id="UP000236569">
    <property type="component" value="Unassembled WGS sequence"/>
</dbReference>
<reference evidence="3" key="1">
    <citation type="submission" date="2018-01" db="EMBL/GenBank/DDBJ databases">
        <title>Draft Genome Sequence of the Radioresistant Bacterium Deinococcus aerius TR0125, Isolated from the Higher Atmosphere above Japan.</title>
        <authorList>
            <person name="Satoh K."/>
            <person name="Arai H."/>
            <person name="Sanzen T."/>
            <person name="Kawaguchi Y."/>
            <person name="Hayashi H."/>
            <person name="Yokobori S."/>
            <person name="Yamagishi A."/>
            <person name="Oono Y."/>
            <person name="Narumi I."/>
        </authorList>
    </citation>
    <scope>NUCLEOTIDE SEQUENCE [LARGE SCALE GENOMIC DNA]</scope>
    <source>
        <strain evidence="3">TR0125</strain>
    </source>
</reference>
<dbReference type="AlphaFoldDB" id="A0A2I9D3Q2"/>
<keyword evidence="3" id="KW-1185">Reference proteome</keyword>
<dbReference type="EMBL" id="BFAG01000003">
    <property type="protein sequence ID" value="GBF04870.1"/>
    <property type="molecule type" value="Genomic_DNA"/>
</dbReference>
<accession>A0A2I9D3Q2</accession>
<dbReference type="RefSeq" id="WP_165794079.1">
    <property type="nucleotide sequence ID" value="NZ_BFAG01000003.1"/>
</dbReference>
<protein>
    <recommendedName>
        <fullName evidence="4">Lipoprotein</fullName>
    </recommendedName>
</protein>
<organism evidence="2 3">
    <name type="scientific">Deinococcus aerius</name>
    <dbReference type="NCBI Taxonomy" id="200253"/>
    <lineage>
        <taxon>Bacteria</taxon>
        <taxon>Thermotogati</taxon>
        <taxon>Deinococcota</taxon>
        <taxon>Deinococci</taxon>
        <taxon>Deinococcales</taxon>
        <taxon>Deinococcaceae</taxon>
        <taxon>Deinococcus</taxon>
    </lineage>
</organism>
<sequence>MTKRSLLPIAALAAVSTLAACAPTATTAMITDPILAQGQVWVMTPQVADAGPARTMTVGVRDFKVRNSASYEPTFVRMNDRAMADLFFYDPDDSDPEFVFAMRLTSTGSGDYEACLVREPGAVAVGQPLKGAYAKNLGDRKVFDLFDDYIDTGKMDGLASCTLTRTK</sequence>